<feature type="region of interest" description="Disordered" evidence="1">
    <location>
        <begin position="422"/>
        <end position="443"/>
    </location>
</feature>
<feature type="region of interest" description="Disordered" evidence="1">
    <location>
        <begin position="1"/>
        <end position="38"/>
    </location>
</feature>
<feature type="compositionally biased region" description="Polar residues" evidence="1">
    <location>
        <begin position="357"/>
        <end position="372"/>
    </location>
</feature>
<evidence type="ECO:0000313" key="3">
    <source>
        <dbReference type="EMBL" id="RUS24964.1"/>
    </source>
</evidence>
<dbReference type="Gene3D" id="3.30.160.60">
    <property type="entry name" value="Classic Zinc Finger"/>
    <property type="match status" value="1"/>
</dbReference>
<organism evidence="3 4">
    <name type="scientific">Jimgerdemannia flammicorona</name>
    <dbReference type="NCBI Taxonomy" id="994334"/>
    <lineage>
        <taxon>Eukaryota</taxon>
        <taxon>Fungi</taxon>
        <taxon>Fungi incertae sedis</taxon>
        <taxon>Mucoromycota</taxon>
        <taxon>Mucoromycotina</taxon>
        <taxon>Endogonomycetes</taxon>
        <taxon>Endogonales</taxon>
        <taxon>Endogonaceae</taxon>
        <taxon>Jimgerdemannia</taxon>
    </lineage>
</organism>
<name>A0A433Q5B8_9FUNG</name>
<reference evidence="3 4" key="1">
    <citation type="journal article" date="2018" name="New Phytol.">
        <title>Phylogenomics of Endogonaceae and evolution of mycorrhizas within Mucoromycota.</title>
        <authorList>
            <person name="Chang Y."/>
            <person name="Desiro A."/>
            <person name="Na H."/>
            <person name="Sandor L."/>
            <person name="Lipzen A."/>
            <person name="Clum A."/>
            <person name="Barry K."/>
            <person name="Grigoriev I.V."/>
            <person name="Martin F.M."/>
            <person name="Stajich J.E."/>
            <person name="Smith M.E."/>
            <person name="Bonito G."/>
            <person name="Spatafora J.W."/>
        </authorList>
    </citation>
    <scope>NUCLEOTIDE SEQUENCE [LARGE SCALE GENOMIC DNA]</scope>
    <source>
        <strain evidence="3 4">AD002</strain>
    </source>
</reference>
<feature type="compositionally biased region" description="Acidic residues" evidence="1">
    <location>
        <begin position="506"/>
        <end position="522"/>
    </location>
</feature>
<keyword evidence="4" id="KW-1185">Reference proteome</keyword>
<dbReference type="AlphaFoldDB" id="A0A433Q5B8"/>
<feature type="compositionally biased region" description="Basic residues" evidence="1">
    <location>
        <begin position="427"/>
        <end position="437"/>
    </location>
</feature>
<dbReference type="Proteomes" id="UP000274822">
    <property type="component" value="Unassembled WGS sequence"/>
</dbReference>
<gene>
    <name evidence="3" type="ORF">BC938DRAFT_472826</name>
</gene>
<feature type="region of interest" description="Disordered" evidence="1">
    <location>
        <begin position="302"/>
        <end position="408"/>
    </location>
</feature>
<proteinExistence type="predicted"/>
<dbReference type="EMBL" id="RBNJ01014437">
    <property type="protein sequence ID" value="RUS24964.1"/>
    <property type="molecule type" value="Genomic_DNA"/>
</dbReference>
<comment type="caution">
    <text evidence="3">The sequence shown here is derived from an EMBL/GenBank/DDBJ whole genome shotgun (WGS) entry which is preliminary data.</text>
</comment>
<dbReference type="PROSITE" id="PS00028">
    <property type="entry name" value="ZINC_FINGER_C2H2_1"/>
    <property type="match status" value="1"/>
</dbReference>
<feature type="region of interest" description="Disordered" evidence="1">
    <location>
        <begin position="506"/>
        <end position="530"/>
    </location>
</feature>
<protein>
    <recommendedName>
        <fullName evidence="2">C2H2-type domain-containing protein</fullName>
    </recommendedName>
</protein>
<dbReference type="InterPro" id="IPR013087">
    <property type="entry name" value="Znf_C2H2_type"/>
</dbReference>
<feature type="compositionally biased region" description="Basic residues" evidence="1">
    <location>
        <begin position="219"/>
        <end position="228"/>
    </location>
</feature>
<feature type="region of interest" description="Disordered" evidence="1">
    <location>
        <begin position="177"/>
        <end position="199"/>
    </location>
</feature>
<evidence type="ECO:0000259" key="2">
    <source>
        <dbReference type="PROSITE" id="PS00028"/>
    </source>
</evidence>
<feature type="compositionally biased region" description="Polar residues" evidence="1">
    <location>
        <begin position="396"/>
        <end position="408"/>
    </location>
</feature>
<feature type="compositionally biased region" description="Basic and acidic residues" evidence="1">
    <location>
        <begin position="63"/>
        <end position="73"/>
    </location>
</feature>
<feature type="region of interest" description="Disordered" evidence="1">
    <location>
        <begin position="217"/>
        <end position="276"/>
    </location>
</feature>
<feature type="compositionally biased region" description="Polar residues" evidence="1">
    <location>
        <begin position="315"/>
        <end position="332"/>
    </location>
</feature>
<feature type="compositionally biased region" description="Basic and acidic residues" evidence="1">
    <location>
        <begin position="190"/>
        <end position="199"/>
    </location>
</feature>
<feature type="compositionally biased region" description="Low complexity" evidence="1">
    <location>
        <begin position="239"/>
        <end position="248"/>
    </location>
</feature>
<accession>A0A433Q5B8</accession>
<evidence type="ECO:0000256" key="1">
    <source>
        <dbReference type="SAM" id="MobiDB-lite"/>
    </source>
</evidence>
<evidence type="ECO:0000313" key="4">
    <source>
        <dbReference type="Proteomes" id="UP000274822"/>
    </source>
</evidence>
<feature type="compositionally biased region" description="Low complexity" evidence="1">
    <location>
        <begin position="334"/>
        <end position="356"/>
    </location>
</feature>
<feature type="region of interest" description="Disordered" evidence="1">
    <location>
        <begin position="57"/>
        <end position="88"/>
    </location>
</feature>
<sequence>MRTKTEPKVLRPPPTTPDQTQLPRKRHPRPVFSPADVNGLPGTVFKFTPFDLRPHQLTPTFEPKSDYQDEPRPAKKPRNSYVDPYDQGIPPKDITLPLGITLSSFQRDSADAFGRWCCRHPGCYRTFSCENDRGYHMRTHVLGREAPSFRCKICGVAFGRLDALKLHQSEVDCTINASRNEDSPDTNSDAEDRVTVKEESRQRWTIPWLEIKPQNTVPLKKRPVRNHRHPELERPTSPPSSGRSSTSPAPLQSEDDNEPEPQSSPPPSPHNSVNVLPTTITTTVPTIPTTSDSKVISNAISTRTAGSSSTRASSNIKATPSSVISSRATGMSLSRPTKTPIKPPTKTSAKPPTRATSGTRLSRATGASSAHASTIAAKPTSRKPYPVRALRPTANRRASGNLSGTTTTHSCASCRQLLVDPESTSKSKSKSQSKTRTHSPSLTPMANLPATWGPNAQLCLACSVQYARCRKRCTVCFYVPCEWEEDERWCSRCKGGTWLNEKNLEEDMDEDKEDEEEWEERDEVIVEREN</sequence>
<feature type="domain" description="C2H2-type" evidence="2">
    <location>
        <begin position="118"/>
        <end position="140"/>
    </location>
</feature>
<feature type="compositionally biased region" description="Low complexity" evidence="1">
    <location>
        <begin position="302"/>
        <end position="314"/>
    </location>
</feature>